<accession>A0AAV9BXC7</accession>
<dbReference type="EMBL" id="JAUJYO010000022">
    <property type="protein sequence ID" value="KAK1281563.1"/>
    <property type="molecule type" value="Genomic_DNA"/>
</dbReference>
<organism evidence="1 2">
    <name type="scientific">Acorus calamus</name>
    <name type="common">Sweet flag</name>
    <dbReference type="NCBI Taxonomy" id="4465"/>
    <lineage>
        <taxon>Eukaryota</taxon>
        <taxon>Viridiplantae</taxon>
        <taxon>Streptophyta</taxon>
        <taxon>Embryophyta</taxon>
        <taxon>Tracheophyta</taxon>
        <taxon>Spermatophyta</taxon>
        <taxon>Magnoliopsida</taxon>
        <taxon>Liliopsida</taxon>
        <taxon>Acoraceae</taxon>
        <taxon>Acorus</taxon>
    </lineage>
</organism>
<gene>
    <name evidence="1" type="ORF">QJS10_CPB22g00416</name>
</gene>
<reference evidence="1" key="1">
    <citation type="journal article" date="2023" name="Nat. Commun.">
        <title>Diploid and tetraploid genomes of Acorus and the evolution of monocots.</title>
        <authorList>
            <person name="Ma L."/>
            <person name="Liu K.W."/>
            <person name="Li Z."/>
            <person name="Hsiao Y.Y."/>
            <person name="Qi Y."/>
            <person name="Fu T."/>
            <person name="Tang G.D."/>
            <person name="Zhang D."/>
            <person name="Sun W.H."/>
            <person name="Liu D.K."/>
            <person name="Li Y."/>
            <person name="Chen G.Z."/>
            <person name="Liu X.D."/>
            <person name="Liao X.Y."/>
            <person name="Jiang Y.T."/>
            <person name="Yu X."/>
            <person name="Hao Y."/>
            <person name="Huang J."/>
            <person name="Zhao X.W."/>
            <person name="Ke S."/>
            <person name="Chen Y.Y."/>
            <person name="Wu W.L."/>
            <person name="Hsu J.L."/>
            <person name="Lin Y.F."/>
            <person name="Huang M.D."/>
            <person name="Li C.Y."/>
            <person name="Huang L."/>
            <person name="Wang Z.W."/>
            <person name="Zhao X."/>
            <person name="Zhong W.Y."/>
            <person name="Peng D.H."/>
            <person name="Ahmad S."/>
            <person name="Lan S."/>
            <person name="Zhang J.S."/>
            <person name="Tsai W.C."/>
            <person name="Van de Peer Y."/>
            <person name="Liu Z.J."/>
        </authorList>
    </citation>
    <scope>NUCLEOTIDE SEQUENCE</scope>
    <source>
        <strain evidence="1">CP</strain>
    </source>
</reference>
<evidence type="ECO:0000313" key="1">
    <source>
        <dbReference type="EMBL" id="KAK1281563.1"/>
    </source>
</evidence>
<dbReference type="PANTHER" id="PTHR31344:SF11">
    <property type="entry name" value="NUCLEOLAR PROTEIN GAR2-LIKE PROTEIN"/>
    <property type="match status" value="1"/>
</dbReference>
<dbReference type="InterPro" id="IPR021827">
    <property type="entry name" value="Nup186/Nup192/Nup205"/>
</dbReference>
<sequence>MGSLFYSFGKFTKVIEVKPFHGPAAGVISSAYYIHVRSAYFSPSGNCLVTTSGEYSVRVYNDDNVVEMPILSNDNQLGTWVSNIRLTFWLSNTVVLRQIISQAFGNSDQSNPIARNIESNGSVKKTDMKNPLKWKTNSSSKQVKKLGFMQLDEDWPETSTFTAALKKIEFWIFSRIVESVWWQSFAQWAPPLGIYALAKIKQRRENLTDSLENAKVQATSFAQIGNPGSSTKDQDNEYYPAVGCKT</sequence>
<keyword evidence="2" id="KW-1185">Reference proteome</keyword>
<name>A0AAV9BXC7_ACOCL</name>
<dbReference type="InterPro" id="IPR015943">
    <property type="entry name" value="WD40/YVTN_repeat-like_dom_sf"/>
</dbReference>
<evidence type="ECO:0000313" key="2">
    <source>
        <dbReference type="Proteomes" id="UP001180020"/>
    </source>
</evidence>
<reference evidence="1" key="2">
    <citation type="submission" date="2023-06" db="EMBL/GenBank/DDBJ databases">
        <authorList>
            <person name="Ma L."/>
            <person name="Liu K.-W."/>
            <person name="Li Z."/>
            <person name="Hsiao Y.-Y."/>
            <person name="Qi Y."/>
            <person name="Fu T."/>
            <person name="Tang G."/>
            <person name="Zhang D."/>
            <person name="Sun W.-H."/>
            <person name="Liu D.-K."/>
            <person name="Li Y."/>
            <person name="Chen G.-Z."/>
            <person name="Liu X.-D."/>
            <person name="Liao X.-Y."/>
            <person name="Jiang Y.-T."/>
            <person name="Yu X."/>
            <person name="Hao Y."/>
            <person name="Huang J."/>
            <person name="Zhao X.-W."/>
            <person name="Ke S."/>
            <person name="Chen Y.-Y."/>
            <person name="Wu W.-L."/>
            <person name="Hsu J.-L."/>
            <person name="Lin Y.-F."/>
            <person name="Huang M.-D."/>
            <person name="Li C.-Y."/>
            <person name="Huang L."/>
            <person name="Wang Z.-W."/>
            <person name="Zhao X."/>
            <person name="Zhong W.-Y."/>
            <person name="Peng D.-H."/>
            <person name="Ahmad S."/>
            <person name="Lan S."/>
            <person name="Zhang J.-S."/>
            <person name="Tsai W.-C."/>
            <person name="Van De Peer Y."/>
            <person name="Liu Z.-J."/>
        </authorList>
    </citation>
    <scope>NUCLEOTIDE SEQUENCE</scope>
    <source>
        <strain evidence="1">CP</strain>
        <tissue evidence="1">Leaves</tissue>
    </source>
</reference>
<comment type="caution">
    <text evidence="1">The sequence shown here is derived from an EMBL/GenBank/DDBJ whole genome shotgun (WGS) entry which is preliminary data.</text>
</comment>
<dbReference type="Proteomes" id="UP001180020">
    <property type="component" value="Unassembled WGS sequence"/>
</dbReference>
<dbReference type="Gene3D" id="2.130.10.10">
    <property type="entry name" value="YVTN repeat-like/Quinoprotein amine dehydrogenase"/>
    <property type="match status" value="1"/>
</dbReference>
<dbReference type="GO" id="GO:0005643">
    <property type="term" value="C:nuclear pore"/>
    <property type="evidence" value="ECO:0007669"/>
    <property type="project" value="InterPro"/>
</dbReference>
<protein>
    <submittedName>
        <fullName evidence="1">Uncharacterized protein</fullName>
    </submittedName>
</protein>
<dbReference type="AlphaFoldDB" id="A0AAV9BXC7"/>
<proteinExistence type="predicted"/>
<dbReference type="PANTHER" id="PTHR31344">
    <property type="entry name" value="NUCLEAR PORE COMPLEX PROTEIN NUP205"/>
    <property type="match status" value="1"/>
</dbReference>